<dbReference type="PROSITE" id="PS01131">
    <property type="entry name" value="RRNA_A_DIMETH"/>
    <property type="match status" value="1"/>
</dbReference>
<name>A0A1G2G202_9BACT</name>
<keyword evidence="3 7" id="KW-0489">Methyltransferase</keyword>
<evidence type="ECO:0000256" key="2">
    <source>
        <dbReference type="ARBA" id="ARBA00022552"/>
    </source>
</evidence>
<dbReference type="HAMAP" id="MF_00607">
    <property type="entry name" value="16SrRNA_methyltr_A"/>
    <property type="match status" value="1"/>
</dbReference>
<keyword evidence="4 7" id="KW-0808">Transferase</keyword>
<organism evidence="10 11">
    <name type="scientific">Candidatus Ryanbacteria bacterium RIFCSPHIGHO2_01_FULL_45_22</name>
    <dbReference type="NCBI Taxonomy" id="1802114"/>
    <lineage>
        <taxon>Bacteria</taxon>
        <taxon>Candidatus Ryaniibacteriota</taxon>
    </lineage>
</organism>
<feature type="binding site" evidence="7 8">
    <location>
        <position position="37"/>
    </location>
    <ligand>
        <name>S-adenosyl-L-methionine</name>
        <dbReference type="ChEBI" id="CHEBI:59789"/>
    </ligand>
</feature>
<sequence length="277" mass="31430">MRMGKRLGQHFLTNTAIPKHIVESANIQPTDIVLEVGPGKGILTQFLVEKAKKVIAIEKDAALVRYLEEKFEDAKNLEVVGGDILLCHTKLDPASKTFKKNTGFPKNSGFRVKPGMTFITPKKYKIVANLPYYITSRFLRLFLEEMTNKPQSMVLMVQKEVAERICAKPPHMNLLALSVQAFGRPKILFRVGKGNFSPPPEIDSAVIAIENISDNFFKKHHILPQEFFKLPKKSFSQKRKMLRSSVGSYVKGGLPYVFETKRPQELTLENWTQIISK</sequence>
<dbReference type="Gene3D" id="3.40.50.150">
    <property type="entry name" value="Vaccinia Virus protein VP39"/>
    <property type="match status" value="1"/>
</dbReference>
<evidence type="ECO:0000256" key="6">
    <source>
        <dbReference type="ARBA" id="ARBA00022884"/>
    </source>
</evidence>
<dbReference type="CDD" id="cd02440">
    <property type="entry name" value="AdoMet_MTases"/>
    <property type="match status" value="1"/>
</dbReference>
<accession>A0A1G2G202</accession>
<comment type="subcellular location">
    <subcellularLocation>
        <location evidence="7">Cytoplasm</location>
    </subcellularLocation>
</comment>
<protein>
    <recommendedName>
        <fullName evidence="7">Ribosomal RNA small subunit methyltransferase A</fullName>
        <ecNumber evidence="7">2.1.1.182</ecNumber>
    </recommendedName>
    <alternativeName>
        <fullName evidence="7">16S rRNA (adenine(1518)-N(6)/adenine(1519)-N(6))-dimethyltransferase</fullName>
    </alternativeName>
    <alternativeName>
        <fullName evidence="7">16S rRNA dimethyladenosine transferase</fullName>
    </alternativeName>
    <alternativeName>
        <fullName evidence="7">16S rRNA dimethylase</fullName>
    </alternativeName>
    <alternativeName>
        <fullName evidence="7">S-adenosylmethionine-6-N', N'-adenosyl(rRNA) dimethyltransferase</fullName>
    </alternativeName>
</protein>
<dbReference type="GO" id="GO:0003723">
    <property type="term" value="F:RNA binding"/>
    <property type="evidence" value="ECO:0007669"/>
    <property type="project" value="UniProtKB-UniRule"/>
</dbReference>
<evidence type="ECO:0000256" key="3">
    <source>
        <dbReference type="ARBA" id="ARBA00022603"/>
    </source>
</evidence>
<feature type="binding site" evidence="7 8">
    <location>
        <position position="129"/>
    </location>
    <ligand>
        <name>S-adenosyl-L-methionine</name>
        <dbReference type="ChEBI" id="CHEBI:59789"/>
    </ligand>
</feature>
<comment type="caution">
    <text evidence="10">The sequence shown here is derived from an EMBL/GenBank/DDBJ whole genome shotgun (WGS) entry which is preliminary data.</text>
</comment>
<dbReference type="InterPro" id="IPR011530">
    <property type="entry name" value="rRNA_adenine_dimethylase"/>
</dbReference>
<gene>
    <name evidence="7" type="primary">rsmA</name>
    <name evidence="7" type="synonym">ksgA</name>
    <name evidence="10" type="ORF">A2719_04690</name>
</gene>
<dbReference type="NCBIfam" id="TIGR00755">
    <property type="entry name" value="ksgA"/>
    <property type="match status" value="1"/>
</dbReference>
<dbReference type="InterPro" id="IPR029063">
    <property type="entry name" value="SAM-dependent_MTases_sf"/>
</dbReference>
<dbReference type="Pfam" id="PF00398">
    <property type="entry name" value="RrnaAD"/>
    <property type="match status" value="1"/>
</dbReference>
<dbReference type="EC" id="2.1.1.182" evidence="7"/>
<keyword evidence="6 7" id="KW-0694">RNA-binding</keyword>
<dbReference type="SMART" id="SM00650">
    <property type="entry name" value="rADc"/>
    <property type="match status" value="1"/>
</dbReference>
<dbReference type="PANTHER" id="PTHR11727">
    <property type="entry name" value="DIMETHYLADENOSINE TRANSFERASE"/>
    <property type="match status" value="1"/>
</dbReference>
<feature type="binding site" evidence="7 8">
    <location>
        <position position="58"/>
    </location>
    <ligand>
        <name>S-adenosyl-L-methionine</name>
        <dbReference type="ChEBI" id="CHEBI:59789"/>
    </ligand>
</feature>
<keyword evidence="1 7" id="KW-0963">Cytoplasm</keyword>
<reference evidence="10 11" key="1">
    <citation type="journal article" date="2016" name="Nat. Commun.">
        <title>Thousands of microbial genomes shed light on interconnected biogeochemical processes in an aquifer system.</title>
        <authorList>
            <person name="Anantharaman K."/>
            <person name="Brown C.T."/>
            <person name="Hug L.A."/>
            <person name="Sharon I."/>
            <person name="Castelle C.J."/>
            <person name="Probst A.J."/>
            <person name="Thomas B.C."/>
            <person name="Singh A."/>
            <person name="Wilkins M.J."/>
            <person name="Karaoz U."/>
            <person name="Brodie E.L."/>
            <person name="Williams K.H."/>
            <person name="Hubbard S.S."/>
            <person name="Banfield J.F."/>
        </authorList>
    </citation>
    <scope>NUCLEOTIDE SEQUENCE [LARGE SCALE GENOMIC DNA]</scope>
</reference>
<dbReference type="EMBL" id="MHNK01000004">
    <property type="protein sequence ID" value="OGZ44333.1"/>
    <property type="molecule type" value="Genomic_DNA"/>
</dbReference>
<feature type="domain" description="Ribosomal RNA adenine methylase transferase N-terminal" evidence="9">
    <location>
        <begin position="17"/>
        <end position="213"/>
    </location>
</feature>
<evidence type="ECO:0000313" key="10">
    <source>
        <dbReference type="EMBL" id="OGZ44333.1"/>
    </source>
</evidence>
<dbReference type="PANTHER" id="PTHR11727:SF7">
    <property type="entry name" value="DIMETHYLADENOSINE TRANSFERASE-RELATED"/>
    <property type="match status" value="1"/>
</dbReference>
<feature type="binding site" evidence="7 8">
    <location>
        <position position="83"/>
    </location>
    <ligand>
        <name>S-adenosyl-L-methionine</name>
        <dbReference type="ChEBI" id="CHEBI:59789"/>
    </ligand>
</feature>
<dbReference type="InterPro" id="IPR001737">
    <property type="entry name" value="KsgA/Erm"/>
</dbReference>
<evidence type="ECO:0000256" key="8">
    <source>
        <dbReference type="PROSITE-ProRule" id="PRU01026"/>
    </source>
</evidence>
<proteinExistence type="inferred from homology"/>
<dbReference type="STRING" id="1802114.A2719_04690"/>
<comment type="similarity">
    <text evidence="7">Belongs to the class I-like SAM-binding methyltransferase superfamily. rRNA adenine N(6)-methyltransferase family. RsmA subfamily.</text>
</comment>
<comment type="function">
    <text evidence="7">Specifically dimethylates two adjacent adenosines (A1518 and A1519) in the loop of a conserved hairpin near the 3'-end of 16S rRNA in the 30S particle. May play a critical role in biogenesis of 30S subunits.</text>
</comment>
<dbReference type="Gene3D" id="1.10.8.100">
    <property type="entry name" value="Ribosomal RNA adenine dimethylase-like, domain 2"/>
    <property type="match status" value="1"/>
</dbReference>
<comment type="catalytic activity">
    <reaction evidence="7">
        <text>adenosine(1518)/adenosine(1519) in 16S rRNA + 4 S-adenosyl-L-methionine = N(6)-dimethyladenosine(1518)/N(6)-dimethyladenosine(1519) in 16S rRNA + 4 S-adenosyl-L-homocysteine + 4 H(+)</text>
        <dbReference type="Rhea" id="RHEA:19609"/>
        <dbReference type="Rhea" id="RHEA-COMP:10232"/>
        <dbReference type="Rhea" id="RHEA-COMP:10233"/>
        <dbReference type="ChEBI" id="CHEBI:15378"/>
        <dbReference type="ChEBI" id="CHEBI:57856"/>
        <dbReference type="ChEBI" id="CHEBI:59789"/>
        <dbReference type="ChEBI" id="CHEBI:74411"/>
        <dbReference type="ChEBI" id="CHEBI:74493"/>
        <dbReference type="EC" id="2.1.1.182"/>
    </reaction>
</comment>
<keyword evidence="5 7" id="KW-0949">S-adenosyl-L-methionine</keyword>
<dbReference type="AlphaFoldDB" id="A0A1G2G202"/>
<dbReference type="InterPro" id="IPR023165">
    <property type="entry name" value="rRNA_Ade_diMease-like_C"/>
</dbReference>
<evidence type="ECO:0000256" key="5">
    <source>
        <dbReference type="ARBA" id="ARBA00022691"/>
    </source>
</evidence>
<feature type="binding site" evidence="7 8">
    <location>
        <position position="12"/>
    </location>
    <ligand>
        <name>S-adenosyl-L-methionine</name>
        <dbReference type="ChEBI" id="CHEBI:59789"/>
    </ligand>
</feature>
<evidence type="ECO:0000313" key="11">
    <source>
        <dbReference type="Proteomes" id="UP000177480"/>
    </source>
</evidence>
<dbReference type="SUPFAM" id="SSF53335">
    <property type="entry name" value="S-adenosyl-L-methionine-dependent methyltransferases"/>
    <property type="match status" value="1"/>
</dbReference>
<feature type="binding site" evidence="7 8">
    <location>
        <position position="10"/>
    </location>
    <ligand>
        <name>S-adenosyl-L-methionine</name>
        <dbReference type="ChEBI" id="CHEBI:59789"/>
    </ligand>
</feature>
<dbReference type="GO" id="GO:0005829">
    <property type="term" value="C:cytosol"/>
    <property type="evidence" value="ECO:0007669"/>
    <property type="project" value="TreeGrafter"/>
</dbReference>
<dbReference type="Proteomes" id="UP000177480">
    <property type="component" value="Unassembled WGS sequence"/>
</dbReference>
<dbReference type="InterPro" id="IPR020596">
    <property type="entry name" value="rRNA_Ade_Mease_Trfase_CS"/>
</dbReference>
<keyword evidence="2 7" id="KW-0698">rRNA processing</keyword>
<dbReference type="PROSITE" id="PS51689">
    <property type="entry name" value="SAM_RNA_A_N6_MT"/>
    <property type="match status" value="1"/>
</dbReference>
<dbReference type="InterPro" id="IPR020598">
    <property type="entry name" value="rRNA_Ade_methylase_Trfase_N"/>
</dbReference>
<evidence type="ECO:0000259" key="9">
    <source>
        <dbReference type="SMART" id="SM00650"/>
    </source>
</evidence>
<evidence type="ECO:0000256" key="4">
    <source>
        <dbReference type="ARBA" id="ARBA00022679"/>
    </source>
</evidence>
<dbReference type="GO" id="GO:0052908">
    <property type="term" value="F:16S rRNA (adenine(1518)-N(6)/adenine(1519)-N(6))-dimethyltransferase activity"/>
    <property type="evidence" value="ECO:0007669"/>
    <property type="project" value="UniProtKB-EC"/>
</dbReference>
<evidence type="ECO:0000256" key="1">
    <source>
        <dbReference type="ARBA" id="ARBA00022490"/>
    </source>
</evidence>
<evidence type="ECO:0000256" key="7">
    <source>
        <dbReference type="HAMAP-Rule" id="MF_00607"/>
    </source>
</evidence>